<evidence type="ECO:0000256" key="2">
    <source>
        <dbReference type="ARBA" id="ARBA00007991"/>
    </source>
</evidence>
<dbReference type="GO" id="GO:0005634">
    <property type="term" value="C:nucleus"/>
    <property type="evidence" value="ECO:0007669"/>
    <property type="project" value="UniProtKB-SubCell"/>
</dbReference>
<comment type="subcellular location">
    <subcellularLocation>
        <location evidence="1">Nucleus</location>
    </subcellularLocation>
</comment>
<dbReference type="SUPFAM" id="SSF48371">
    <property type="entry name" value="ARM repeat"/>
    <property type="match status" value="1"/>
</dbReference>
<evidence type="ECO:0000256" key="1">
    <source>
        <dbReference type="ARBA" id="ARBA00004123"/>
    </source>
</evidence>
<evidence type="ECO:0000313" key="7">
    <source>
        <dbReference type="Proteomes" id="UP000750711"/>
    </source>
</evidence>
<dbReference type="InterPro" id="IPR016024">
    <property type="entry name" value="ARM-type_fold"/>
</dbReference>
<comment type="caution">
    <text evidence="6">The sequence shown here is derived from an EMBL/GenBank/DDBJ whole genome shotgun (WGS) entry which is preliminary data.</text>
</comment>
<keyword evidence="5" id="KW-0539">Nucleus</keyword>
<protein>
    <submittedName>
        <fullName evidence="6">Uncharacterized protein</fullName>
    </submittedName>
</protein>
<name>A0A9P8RQM1_9PEZI</name>
<dbReference type="EMBL" id="JAGHQM010000473">
    <property type="protein sequence ID" value="KAH0559994.1"/>
    <property type="molecule type" value="Genomic_DNA"/>
</dbReference>
<evidence type="ECO:0000256" key="3">
    <source>
        <dbReference type="ARBA" id="ARBA00022448"/>
    </source>
</evidence>
<gene>
    <name evidence="6" type="ORF">GP486_003487</name>
</gene>
<evidence type="ECO:0000256" key="5">
    <source>
        <dbReference type="ARBA" id="ARBA00023242"/>
    </source>
</evidence>
<dbReference type="InterPro" id="IPR057942">
    <property type="entry name" value="TPR_TNPO3_IPO13_3rd"/>
</dbReference>
<dbReference type="Gene3D" id="1.25.10.10">
    <property type="entry name" value="Leucine-rich Repeat Variant"/>
    <property type="match status" value="1"/>
</dbReference>
<dbReference type="Pfam" id="PF24140">
    <property type="entry name" value="TPR_TNPO3_IPO13_3rd"/>
    <property type="match status" value="1"/>
</dbReference>
<sequence>MPHRQIHGPQLTRWSYFSQKFHEKILVNTEDAIALMGYAFTSYEVHDTDSQLAQEAMKCFQSWVFYSHRAYLDSDITLDSLKSLTQSAIQFLAYDDLYPITVELFTDVLSNYSKFLRRGDIDTLSSVLNSAWAQERFELIKSGDFGFESVQFGRFLLAFGDATVQDLARSPNDPGTQKLMSMMHGLLACEGYAVAEDEICASALEFWSTFVEFMIDFLYAEGGDKELWIEPARKDILQAIEECWAKIKVPPREIGASWDSESRVGFNDFRKDVADLLQAAYPLLGIEVFEKLVNLTLRSLKSQAWEDTEATLFCLNALSDCVSDDTAEDEILGVLFGSSMFSQLSEVAADIPAKTRQTSVNMLGHYATFFERHTEYLPAALTFLFRSVEAPALARPASRSIFSLCSSCRKTLTGELGAFLEQYSRFLTTAKGDTKEKILGAIASIIQAIPNDEAKAEPIQRILEFVEHDVRVCISSIGKHELDGVKEPAVTALRCLTSIGKGLQALDDMPIELDSESNRSTFWDDGFGASIQVRIIEIVETIVEALGQEGDVIEAACSVFRAGFTETAPGPFVFPPAVTTRFLLGSRIDTPRLDVMLTTACALVNSHSTGSSLRIDQEAGALLKHVSGFVHTIGDPAHEPDIAQNCVDYLARLVPRYVDVLLGMEPKPSLEEMFFFALKCLTVREPLPKRSAASFWSSFVTLHGLPEPLQSTINRIMQHLGPLLAEALIANIGGGSARSELDTLADPLKKLVFRQPRAKVWLESALFNENFPSQKVDASEKKLFLQKVMTLRGAKATNQIVKDFWLACRGTNFAYAS</sequence>
<keyword evidence="3" id="KW-0813">Transport</keyword>
<dbReference type="PANTHER" id="PTHR12363">
    <property type="entry name" value="TRANSPORTIN 3 AND IMPORTIN 13"/>
    <property type="match status" value="1"/>
</dbReference>
<comment type="similarity">
    <text evidence="2">Belongs to the importin beta family.</text>
</comment>
<accession>A0A9P8RQM1</accession>
<keyword evidence="7" id="KW-1185">Reference proteome</keyword>
<dbReference type="Pfam" id="PF18806">
    <property type="entry name" value="Importin_rep_3"/>
    <property type="match status" value="1"/>
</dbReference>
<dbReference type="PANTHER" id="PTHR12363:SF33">
    <property type="entry name" value="IMPORTIN-13"/>
    <property type="match status" value="1"/>
</dbReference>
<dbReference type="GO" id="GO:0005737">
    <property type="term" value="C:cytoplasm"/>
    <property type="evidence" value="ECO:0007669"/>
    <property type="project" value="TreeGrafter"/>
</dbReference>
<organism evidence="6 7">
    <name type="scientific">Trichoglossum hirsutum</name>
    <dbReference type="NCBI Taxonomy" id="265104"/>
    <lineage>
        <taxon>Eukaryota</taxon>
        <taxon>Fungi</taxon>
        <taxon>Dikarya</taxon>
        <taxon>Ascomycota</taxon>
        <taxon>Pezizomycotina</taxon>
        <taxon>Geoglossomycetes</taxon>
        <taxon>Geoglossales</taxon>
        <taxon>Geoglossaceae</taxon>
        <taxon>Trichoglossum</taxon>
    </lineage>
</organism>
<dbReference type="AlphaFoldDB" id="A0A9P8RQM1"/>
<evidence type="ECO:0000256" key="4">
    <source>
        <dbReference type="ARBA" id="ARBA00022927"/>
    </source>
</evidence>
<dbReference type="InterPro" id="IPR051345">
    <property type="entry name" value="Importin_beta-like_NTR"/>
</dbReference>
<reference evidence="6" key="1">
    <citation type="submission" date="2021-03" db="EMBL/GenBank/DDBJ databases">
        <title>Comparative genomics and phylogenomic investigation of the class Geoglossomycetes provide insights into ecological specialization and systematics.</title>
        <authorList>
            <person name="Melie T."/>
            <person name="Pirro S."/>
            <person name="Miller A.N."/>
            <person name="Quandt A."/>
        </authorList>
    </citation>
    <scope>NUCLEOTIDE SEQUENCE</scope>
    <source>
        <strain evidence="6">CAQ_001_2017</strain>
    </source>
</reference>
<dbReference type="GO" id="GO:0006606">
    <property type="term" value="P:protein import into nucleus"/>
    <property type="evidence" value="ECO:0007669"/>
    <property type="project" value="TreeGrafter"/>
</dbReference>
<dbReference type="InterPro" id="IPR040520">
    <property type="entry name" value="Importin_rep_3"/>
</dbReference>
<keyword evidence="4" id="KW-0653">Protein transport</keyword>
<dbReference type="Proteomes" id="UP000750711">
    <property type="component" value="Unassembled WGS sequence"/>
</dbReference>
<dbReference type="InterPro" id="IPR011989">
    <property type="entry name" value="ARM-like"/>
</dbReference>
<proteinExistence type="inferred from homology"/>
<evidence type="ECO:0000313" key="6">
    <source>
        <dbReference type="EMBL" id="KAH0559994.1"/>
    </source>
</evidence>